<dbReference type="EMBL" id="WXZT01000022">
    <property type="protein sequence ID" value="MZZ15703.1"/>
    <property type="molecule type" value="Genomic_DNA"/>
</dbReference>
<name>A0A2C9WZP4_PSEAI</name>
<dbReference type="Proteomes" id="UP000644192">
    <property type="component" value="Unassembled WGS sequence"/>
</dbReference>
<sequence length="120" mass="11671">MKTFIQHGDMLTVPAPSGGAVSGKLYKVGAILGVAATTVTDGQPVELKTTGVFELPKVAAQAWGVGDPLYLDAASGDLTNAPGAGLVLVGLATEAAANPSAVGRCRLNGVSAPAAEGAGG</sequence>
<dbReference type="InterPro" id="IPR011231">
    <property type="entry name" value="Phage_VT1-Sakai_H0018"/>
</dbReference>
<reference evidence="1" key="2">
    <citation type="submission" date="2020-01" db="EMBL/GenBank/DDBJ databases">
        <title>Bacteria Cultured from War Wounds Associated with the Conflict in Eastern Ukraine.</title>
        <authorList>
            <person name="Snesrud E."/>
            <person name="Galac M.R."/>
            <person name="Mc Gann P."/>
            <person name="Valentine K."/>
            <person name="Viacheslav K."/>
        </authorList>
    </citation>
    <scope>NUCLEOTIDE SEQUENCE</scope>
    <source>
        <strain evidence="1">VNMU148</strain>
    </source>
</reference>
<comment type="caution">
    <text evidence="2">The sequence shown here is derived from an EMBL/GenBank/DDBJ whole genome shotgun (WGS) entry which is preliminary data.</text>
</comment>
<dbReference type="Pfam" id="PF09956">
    <property type="entry name" value="Phage_cement_2"/>
    <property type="match status" value="1"/>
</dbReference>
<dbReference type="RefSeq" id="WP_033971897.1">
    <property type="nucleotide sequence ID" value="NZ_BSAO01000073.1"/>
</dbReference>
<evidence type="ECO:0000313" key="1">
    <source>
        <dbReference type="EMBL" id="MZZ15703.1"/>
    </source>
</evidence>
<evidence type="ECO:0000313" key="2">
    <source>
        <dbReference type="EMBL" id="OTI60693.1"/>
    </source>
</evidence>
<organism evidence="2 3">
    <name type="scientific">Pseudomonas aeruginosa</name>
    <dbReference type="NCBI Taxonomy" id="287"/>
    <lineage>
        <taxon>Bacteria</taxon>
        <taxon>Pseudomonadati</taxon>
        <taxon>Pseudomonadota</taxon>
        <taxon>Gammaproteobacteria</taxon>
        <taxon>Pseudomonadales</taxon>
        <taxon>Pseudomonadaceae</taxon>
        <taxon>Pseudomonas</taxon>
    </lineage>
</organism>
<reference evidence="2 3" key="1">
    <citation type="submission" date="2017-05" db="EMBL/GenBank/DDBJ databases">
        <authorList>
            <person name="Song R."/>
            <person name="Chenine A.L."/>
            <person name="Ruprecht R.M."/>
        </authorList>
    </citation>
    <scope>NUCLEOTIDE SEQUENCE [LARGE SCALE GENOMIC DNA]</scope>
    <source>
        <strain evidence="2 3">S567_C10_BS</strain>
    </source>
</reference>
<dbReference type="AlphaFoldDB" id="A0A2C9WZP4"/>
<accession>A0A2C9WZP4</accession>
<gene>
    <name evidence="2" type="ORF">CAZ10_16540</name>
    <name evidence="1" type="ORF">GUL26_25915</name>
</gene>
<dbReference type="EMBL" id="NFFZ01000008">
    <property type="protein sequence ID" value="OTI60693.1"/>
    <property type="molecule type" value="Genomic_DNA"/>
</dbReference>
<evidence type="ECO:0000313" key="3">
    <source>
        <dbReference type="Proteomes" id="UP000194857"/>
    </source>
</evidence>
<protein>
    <submittedName>
        <fullName evidence="1">DUF2190 family protein</fullName>
    </submittedName>
</protein>
<dbReference type="Proteomes" id="UP000194857">
    <property type="component" value="Unassembled WGS sequence"/>
</dbReference>
<proteinExistence type="predicted"/>
<dbReference type="PIRSF" id="PIRSF030771">
    <property type="entry name" value="UCP030771"/>
    <property type="match status" value="1"/>
</dbReference>